<dbReference type="OrthoDB" id="4781at2759"/>
<evidence type="ECO:0000313" key="3">
    <source>
        <dbReference type="Proteomes" id="UP000070444"/>
    </source>
</evidence>
<name>A0A137NZC2_CONC2</name>
<dbReference type="STRING" id="796925.A0A137NZC2"/>
<feature type="non-terminal residue" evidence="2">
    <location>
        <position position="151"/>
    </location>
</feature>
<dbReference type="Gene3D" id="2.60.120.200">
    <property type="match status" value="1"/>
</dbReference>
<sequence>MSAARGRKNYRGGKIGHGSVFSTTKLIKYGKITANLKAGSTGLGVVSMLKFETRNAEVISISVTGKSPTSVHTNFQTSRRQLFGNSEETDLNVNLTEDWHDYAIDWGPSKLQFFVDGELIRSIDKEGNEGFYPITPSYVKFEIFDAGGVNE</sequence>
<keyword evidence="3" id="KW-1185">Reference proteome</keyword>
<evidence type="ECO:0000259" key="1">
    <source>
        <dbReference type="PROSITE" id="PS51762"/>
    </source>
</evidence>
<dbReference type="PROSITE" id="PS51762">
    <property type="entry name" value="GH16_2"/>
    <property type="match status" value="1"/>
</dbReference>
<dbReference type="GO" id="GO:0005975">
    <property type="term" value="P:carbohydrate metabolic process"/>
    <property type="evidence" value="ECO:0007669"/>
    <property type="project" value="InterPro"/>
</dbReference>
<dbReference type="GO" id="GO:0004553">
    <property type="term" value="F:hydrolase activity, hydrolyzing O-glycosyl compounds"/>
    <property type="evidence" value="ECO:0007669"/>
    <property type="project" value="InterPro"/>
</dbReference>
<protein>
    <submittedName>
        <fullName evidence="2">Glycoside hydrolase family 16 protein</fullName>
    </submittedName>
</protein>
<dbReference type="SUPFAM" id="SSF49899">
    <property type="entry name" value="Concanavalin A-like lectins/glucanases"/>
    <property type="match status" value="1"/>
</dbReference>
<dbReference type="InterPro" id="IPR013320">
    <property type="entry name" value="ConA-like_dom_sf"/>
</dbReference>
<dbReference type="EMBL" id="KQ964590">
    <property type="protein sequence ID" value="KXN68183.1"/>
    <property type="molecule type" value="Genomic_DNA"/>
</dbReference>
<keyword evidence="2" id="KW-0378">Hydrolase</keyword>
<organism evidence="2 3">
    <name type="scientific">Conidiobolus coronatus (strain ATCC 28846 / CBS 209.66 / NRRL 28638)</name>
    <name type="common">Delacroixia coronata</name>
    <dbReference type="NCBI Taxonomy" id="796925"/>
    <lineage>
        <taxon>Eukaryota</taxon>
        <taxon>Fungi</taxon>
        <taxon>Fungi incertae sedis</taxon>
        <taxon>Zoopagomycota</taxon>
        <taxon>Entomophthoromycotina</taxon>
        <taxon>Entomophthoromycetes</taxon>
        <taxon>Entomophthorales</taxon>
        <taxon>Ancylistaceae</taxon>
        <taxon>Conidiobolus</taxon>
    </lineage>
</organism>
<gene>
    <name evidence="2" type="ORF">CONCODRAFT_166757</name>
</gene>
<proteinExistence type="predicted"/>
<reference evidence="2 3" key="1">
    <citation type="journal article" date="2015" name="Genome Biol. Evol.">
        <title>Phylogenomic analyses indicate that early fungi evolved digesting cell walls of algal ancestors of land plants.</title>
        <authorList>
            <person name="Chang Y."/>
            <person name="Wang S."/>
            <person name="Sekimoto S."/>
            <person name="Aerts A.L."/>
            <person name="Choi C."/>
            <person name="Clum A."/>
            <person name="LaButti K.M."/>
            <person name="Lindquist E.A."/>
            <person name="Yee Ngan C."/>
            <person name="Ohm R.A."/>
            <person name="Salamov A.A."/>
            <person name="Grigoriev I.V."/>
            <person name="Spatafora J.W."/>
            <person name="Berbee M.L."/>
        </authorList>
    </citation>
    <scope>NUCLEOTIDE SEQUENCE [LARGE SCALE GENOMIC DNA]</scope>
    <source>
        <strain evidence="2 3">NRRL 28638</strain>
    </source>
</reference>
<dbReference type="InterPro" id="IPR000757">
    <property type="entry name" value="Beta-glucanase-like"/>
</dbReference>
<dbReference type="AlphaFoldDB" id="A0A137NZC2"/>
<evidence type="ECO:0000313" key="2">
    <source>
        <dbReference type="EMBL" id="KXN68183.1"/>
    </source>
</evidence>
<dbReference type="Pfam" id="PF00722">
    <property type="entry name" value="Glyco_hydro_16"/>
    <property type="match status" value="1"/>
</dbReference>
<dbReference type="Proteomes" id="UP000070444">
    <property type="component" value="Unassembled WGS sequence"/>
</dbReference>
<feature type="domain" description="GH16" evidence="1">
    <location>
        <begin position="1"/>
        <end position="151"/>
    </location>
</feature>
<accession>A0A137NZC2</accession>